<dbReference type="InterPro" id="IPR030678">
    <property type="entry name" value="Peptide/Ni-bd"/>
</dbReference>
<comment type="caution">
    <text evidence="6">The sequence shown here is derived from an EMBL/GenBank/DDBJ whole genome shotgun (WGS) entry which is preliminary data.</text>
</comment>
<keyword evidence="7" id="KW-1185">Reference proteome</keyword>
<feature type="chain" id="PRO_5037963761" evidence="4">
    <location>
        <begin position="33"/>
        <end position="528"/>
    </location>
</feature>
<dbReference type="Proteomes" id="UP000603912">
    <property type="component" value="Unassembled WGS sequence"/>
</dbReference>
<gene>
    <name evidence="6" type="ORF">GCM10007036_24400</name>
</gene>
<dbReference type="EMBL" id="BMES01000002">
    <property type="protein sequence ID" value="GGH20673.1"/>
    <property type="molecule type" value="Genomic_DNA"/>
</dbReference>
<comment type="subcellular location">
    <subcellularLocation>
        <location evidence="1">Periplasm</location>
    </subcellularLocation>
</comment>
<proteinExistence type="inferred from homology"/>
<dbReference type="PANTHER" id="PTHR30290:SF38">
    <property type="entry name" value="D,D-DIPEPTIDE-BINDING PERIPLASMIC PROTEIN DDPA-RELATED"/>
    <property type="match status" value="1"/>
</dbReference>
<dbReference type="AlphaFoldDB" id="A0A917I6V4"/>
<dbReference type="InterPro" id="IPR000914">
    <property type="entry name" value="SBP_5_dom"/>
</dbReference>
<dbReference type="CDD" id="cd08517">
    <property type="entry name" value="PBP2_NikA_DppA_OppA_like_13"/>
    <property type="match status" value="1"/>
</dbReference>
<organism evidence="6 7">
    <name type="scientific">Alsobacter metallidurans</name>
    <dbReference type="NCBI Taxonomy" id="340221"/>
    <lineage>
        <taxon>Bacteria</taxon>
        <taxon>Pseudomonadati</taxon>
        <taxon>Pseudomonadota</taxon>
        <taxon>Alphaproteobacteria</taxon>
        <taxon>Hyphomicrobiales</taxon>
        <taxon>Alsobacteraceae</taxon>
        <taxon>Alsobacter</taxon>
    </lineage>
</organism>
<dbReference type="GO" id="GO:0030288">
    <property type="term" value="C:outer membrane-bounded periplasmic space"/>
    <property type="evidence" value="ECO:0007669"/>
    <property type="project" value="UniProtKB-ARBA"/>
</dbReference>
<dbReference type="Gene3D" id="3.10.105.10">
    <property type="entry name" value="Dipeptide-binding Protein, Domain 3"/>
    <property type="match status" value="1"/>
</dbReference>
<feature type="signal peptide" evidence="4">
    <location>
        <begin position="1"/>
        <end position="32"/>
    </location>
</feature>
<reference evidence="6" key="2">
    <citation type="submission" date="2020-09" db="EMBL/GenBank/DDBJ databases">
        <authorList>
            <person name="Sun Q."/>
            <person name="Zhou Y."/>
        </authorList>
    </citation>
    <scope>NUCLEOTIDE SEQUENCE</scope>
    <source>
        <strain evidence="6">CGMCC 1.12214</strain>
    </source>
</reference>
<evidence type="ECO:0000256" key="3">
    <source>
        <dbReference type="ARBA" id="ARBA00022729"/>
    </source>
</evidence>
<dbReference type="InterPro" id="IPR039424">
    <property type="entry name" value="SBP_5"/>
</dbReference>
<evidence type="ECO:0000313" key="6">
    <source>
        <dbReference type="EMBL" id="GGH20673.1"/>
    </source>
</evidence>
<evidence type="ECO:0000313" key="7">
    <source>
        <dbReference type="Proteomes" id="UP000603912"/>
    </source>
</evidence>
<dbReference type="Gene3D" id="3.40.190.10">
    <property type="entry name" value="Periplasmic binding protein-like II"/>
    <property type="match status" value="1"/>
</dbReference>
<dbReference type="GO" id="GO:0043190">
    <property type="term" value="C:ATP-binding cassette (ABC) transporter complex"/>
    <property type="evidence" value="ECO:0007669"/>
    <property type="project" value="InterPro"/>
</dbReference>
<dbReference type="PANTHER" id="PTHR30290">
    <property type="entry name" value="PERIPLASMIC BINDING COMPONENT OF ABC TRANSPORTER"/>
    <property type="match status" value="1"/>
</dbReference>
<feature type="domain" description="Solute-binding protein family 5" evidence="5">
    <location>
        <begin position="82"/>
        <end position="421"/>
    </location>
</feature>
<protein>
    <submittedName>
        <fullName evidence="6">ABC transporter substrate-binding protein</fullName>
    </submittedName>
</protein>
<accession>A0A917I6V4</accession>
<dbReference type="PIRSF" id="PIRSF002741">
    <property type="entry name" value="MppA"/>
    <property type="match status" value="1"/>
</dbReference>
<sequence length="528" mass="59088">MGDTGTFLMQLWKKTASLALALALLGSASALAQTPKKGGVAQVIVTPEPPMLMQGLNQTGPTNMIAGNIYESMLRFDDKLQPMPSLAKSWKVSEDSKVFTFTLQDEVKWHDGKPFSADDVVFTLDKFLREVHPRWRPIVNNQVEKIEKTDDKTVVITMKQPFGPLLFAMEVASAPIIPKHLYEGTDYKNNPNNNTPIGTGPFKFKEWKKGSYIQLVRNPDYYLKDKPALDEVYYPFIPDAAARAVAYETGKVDVLTGGAVDIFDVPRLAKLPNTCMTTKGWEMFAPHAWITPNVRNGILGSKEFRQAMMYAIDRDFGKDVVWNGFGKIPTGPISSKTKFYSDNVKKYSYDPKKAKELVKASGYKGETIKFLGLPYGETWTRWAEAIKQNFADVGINMEIVTTDVPGWVQKTSNWDFDLTFNFLYQLGDPAIGVSRSYVSGNIAKGNPFGNVGGYSNPEADKLFADAAVAPTPEKRQELYTKVQQVLAEDLPVLWLLELEYPTIYRCNIKNLVTTGIGVNDGFRDAWKE</sequence>
<dbReference type="GO" id="GO:1904680">
    <property type="term" value="F:peptide transmembrane transporter activity"/>
    <property type="evidence" value="ECO:0007669"/>
    <property type="project" value="TreeGrafter"/>
</dbReference>
<evidence type="ECO:0000256" key="4">
    <source>
        <dbReference type="SAM" id="SignalP"/>
    </source>
</evidence>
<reference evidence="6" key="1">
    <citation type="journal article" date="2014" name="Int. J. Syst. Evol. Microbiol.">
        <title>Complete genome sequence of Corynebacterium casei LMG S-19264T (=DSM 44701T), isolated from a smear-ripened cheese.</title>
        <authorList>
            <consortium name="US DOE Joint Genome Institute (JGI-PGF)"/>
            <person name="Walter F."/>
            <person name="Albersmeier A."/>
            <person name="Kalinowski J."/>
            <person name="Ruckert C."/>
        </authorList>
    </citation>
    <scope>NUCLEOTIDE SEQUENCE</scope>
    <source>
        <strain evidence="6">CGMCC 1.12214</strain>
    </source>
</reference>
<evidence type="ECO:0000256" key="2">
    <source>
        <dbReference type="ARBA" id="ARBA00005695"/>
    </source>
</evidence>
<dbReference type="SUPFAM" id="SSF53850">
    <property type="entry name" value="Periplasmic binding protein-like II"/>
    <property type="match status" value="1"/>
</dbReference>
<evidence type="ECO:0000259" key="5">
    <source>
        <dbReference type="Pfam" id="PF00496"/>
    </source>
</evidence>
<keyword evidence="3 4" id="KW-0732">Signal</keyword>
<dbReference type="Pfam" id="PF00496">
    <property type="entry name" value="SBP_bac_5"/>
    <property type="match status" value="1"/>
</dbReference>
<name>A0A917I6V4_9HYPH</name>
<dbReference type="GO" id="GO:0015833">
    <property type="term" value="P:peptide transport"/>
    <property type="evidence" value="ECO:0007669"/>
    <property type="project" value="TreeGrafter"/>
</dbReference>
<comment type="similarity">
    <text evidence="2">Belongs to the bacterial solute-binding protein 5 family.</text>
</comment>
<evidence type="ECO:0000256" key="1">
    <source>
        <dbReference type="ARBA" id="ARBA00004418"/>
    </source>
</evidence>